<evidence type="ECO:0000313" key="2">
    <source>
        <dbReference type="EMBL" id="OVA18581.1"/>
    </source>
</evidence>
<dbReference type="Proteomes" id="UP000195402">
    <property type="component" value="Unassembled WGS sequence"/>
</dbReference>
<dbReference type="OrthoDB" id="1840016at2759"/>
<sequence>MYRPQRESFVIQVRGGGGVVEGQAPVASSCSSSRVAPKNNNTINKFNNNFSSMKLFDRFRKIVMRFIFSIPSSRKSSSTSNVHRQKHHGDRPEPPKTSCSSYHYSPNSHYTEAIADCIEFFNRSSQEGSGCSDYGRKSDALV</sequence>
<dbReference type="OMA" id="HYMPNSH"/>
<dbReference type="AlphaFoldDB" id="A0A200R783"/>
<dbReference type="InParanoid" id="A0A200R783"/>
<gene>
    <name evidence="2" type="ORF">BVC80_1831g125</name>
</gene>
<name>A0A200R783_MACCD</name>
<dbReference type="EMBL" id="MVGT01000435">
    <property type="protein sequence ID" value="OVA18581.1"/>
    <property type="molecule type" value="Genomic_DNA"/>
</dbReference>
<protein>
    <submittedName>
        <fullName evidence="2">Uncharacterized protein</fullName>
    </submittedName>
</protein>
<comment type="caution">
    <text evidence="2">The sequence shown here is derived from an EMBL/GenBank/DDBJ whole genome shotgun (WGS) entry which is preliminary data.</text>
</comment>
<reference evidence="2 3" key="1">
    <citation type="journal article" date="2017" name="Mol. Plant">
        <title>The Genome of Medicinal Plant Macleaya cordata Provides New Insights into Benzylisoquinoline Alkaloids Metabolism.</title>
        <authorList>
            <person name="Liu X."/>
            <person name="Liu Y."/>
            <person name="Huang P."/>
            <person name="Ma Y."/>
            <person name="Qing Z."/>
            <person name="Tang Q."/>
            <person name="Cao H."/>
            <person name="Cheng P."/>
            <person name="Zheng Y."/>
            <person name="Yuan Z."/>
            <person name="Zhou Y."/>
            <person name="Liu J."/>
            <person name="Tang Z."/>
            <person name="Zhuo Y."/>
            <person name="Zhang Y."/>
            <person name="Yu L."/>
            <person name="Huang J."/>
            <person name="Yang P."/>
            <person name="Peng Q."/>
            <person name="Zhang J."/>
            <person name="Jiang W."/>
            <person name="Zhang Z."/>
            <person name="Lin K."/>
            <person name="Ro D.K."/>
            <person name="Chen X."/>
            <person name="Xiong X."/>
            <person name="Shang Y."/>
            <person name="Huang S."/>
            <person name="Zeng J."/>
        </authorList>
    </citation>
    <scope>NUCLEOTIDE SEQUENCE [LARGE SCALE GENOMIC DNA]</scope>
    <source>
        <strain evidence="3">cv. BLH2017</strain>
        <tissue evidence="2">Root</tissue>
    </source>
</reference>
<proteinExistence type="predicted"/>
<accession>A0A200R783</accession>
<evidence type="ECO:0000313" key="3">
    <source>
        <dbReference type="Proteomes" id="UP000195402"/>
    </source>
</evidence>
<evidence type="ECO:0000256" key="1">
    <source>
        <dbReference type="SAM" id="MobiDB-lite"/>
    </source>
</evidence>
<dbReference type="PANTHER" id="PTHR35111">
    <property type="entry name" value="F10A5.9-RELATED"/>
    <property type="match status" value="1"/>
</dbReference>
<organism evidence="2 3">
    <name type="scientific">Macleaya cordata</name>
    <name type="common">Five-seeded plume-poppy</name>
    <name type="synonym">Bocconia cordata</name>
    <dbReference type="NCBI Taxonomy" id="56857"/>
    <lineage>
        <taxon>Eukaryota</taxon>
        <taxon>Viridiplantae</taxon>
        <taxon>Streptophyta</taxon>
        <taxon>Embryophyta</taxon>
        <taxon>Tracheophyta</taxon>
        <taxon>Spermatophyta</taxon>
        <taxon>Magnoliopsida</taxon>
        <taxon>Ranunculales</taxon>
        <taxon>Papaveraceae</taxon>
        <taxon>Papaveroideae</taxon>
        <taxon>Macleaya</taxon>
    </lineage>
</organism>
<dbReference type="PANTHER" id="PTHR35111:SF5">
    <property type="entry name" value="F10A5.9"/>
    <property type="match status" value="1"/>
</dbReference>
<feature type="region of interest" description="Disordered" evidence="1">
    <location>
        <begin position="72"/>
        <end position="102"/>
    </location>
</feature>
<keyword evidence="3" id="KW-1185">Reference proteome</keyword>